<comment type="caution">
    <text evidence="1">The sequence shown here is derived from an EMBL/GenBank/DDBJ whole genome shotgun (WGS) entry which is preliminary data.</text>
</comment>
<reference evidence="1" key="1">
    <citation type="journal article" date="2015" name="Nature">
        <title>Complex archaea that bridge the gap between prokaryotes and eukaryotes.</title>
        <authorList>
            <person name="Spang A."/>
            <person name="Saw J.H."/>
            <person name="Jorgensen S.L."/>
            <person name="Zaremba-Niedzwiedzka K."/>
            <person name="Martijn J."/>
            <person name="Lind A.E."/>
            <person name="van Eijk R."/>
            <person name="Schleper C."/>
            <person name="Guy L."/>
            <person name="Ettema T.J."/>
        </authorList>
    </citation>
    <scope>NUCLEOTIDE SEQUENCE</scope>
</reference>
<evidence type="ECO:0000313" key="1">
    <source>
        <dbReference type="EMBL" id="KKL66663.1"/>
    </source>
</evidence>
<feature type="non-terminal residue" evidence="1">
    <location>
        <position position="1"/>
    </location>
</feature>
<protein>
    <submittedName>
        <fullName evidence="1">Uncharacterized protein</fullName>
    </submittedName>
</protein>
<organism evidence="1">
    <name type="scientific">marine sediment metagenome</name>
    <dbReference type="NCBI Taxonomy" id="412755"/>
    <lineage>
        <taxon>unclassified sequences</taxon>
        <taxon>metagenomes</taxon>
        <taxon>ecological metagenomes</taxon>
    </lineage>
</organism>
<name>A0A0F9DXV8_9ZZZZ</name>
<gene>
    <name evidence="1" type="ORF">LCGC14_2142710</name>
</gene>
<dbReference type="EMBL" id="LAZR01027133">
    <property type="protein sequence ID" value="KKL66663.1"/>
    <property type="molecule type" value="Genomic_DNA"/>
</dbReference>
<sequence length="53" mass="6441">YNLTSWTIWLIKIVNPYKDRMLSNRLHDLADWYDPRPTGEWSTLYRAKENGEI</sequence>
<accession>A0A0F9DXV8</accession>
<dbReference type="AlphaFoldDB" id="A0A0F9DXV8"/>
<proteinExistence type="predicted"/>